<feature type="region of interest" description="Disordered" evidence="1">
    <location>
        <begin position="151"/>
        <end position="182"/>
    </location>
</feature>
<comment type="caution">
    <text evidence="2">The sequence shown here is derived from an EMBL/GenBank/DDBJ whole genome shotgun (WGS) entry which is preliminary data.</text>
</comment>
<proteinExistence type="predicted"/>
<evidence type="ECO:0000313" key="3">
    <source>
        <dbReference type="Proteomes" id="UP000287651"/>
    </source>
</evidence>
<name>A0A427A2S1_ENSVE</name>
<reference evidence="2 3" key="1">
    <citation type="journal article" date="2014" name="Agronomy (Basel)">
        <title>A Draft Genome Sequence for Ensete ventricosum, the Drought-Tolerant Tree Against Hunger.</title>
        <authorList>
            <person name="Harrison J."/>
            <person name="Moore K.A."/>
            <person name="Paszkiewicz K."/>
            <person name="Jones T."/>
            <person name="Grant M."/>
            <person name="Ambacheew D."/>
            <person name="Muzemil S."/>
            <person name="Studholme D.J."/>
        </authorList>
    </citation>
    <scope>NUCLEOTIDE SEQUENCE [LARGE SCALE GENOMIC DNA]</scope>
</reference>
<sequence length="182" mass="19824">MLAAVAAEGITWLRKRIVVEAEVGAAGAEGSNDVVSTGTMTTRLCGYSRGLEMATSGRGRRWVGVGTGQRWEEKEEGSGESLARAMVLSGLVVSHYRKQRCLATTWLQATASTTNDDGCQLVEEEEGIRKQGKWQHRDRDGSERSLLKVVEMMVEEDDDDDDGKGSDGGVDGDSDCRWQGEH</sequence>
<dbReference type="Proteomes" id="UP000287651">
    <property type="component" value="Unassembled WGS sequence"/>
</dbReference>
<protein>
    <submittedName>
        <fullName evidence="2">Uncharacterized protein</fullName>
    </submittedName>
</protein>
<dbReference type="AlphaFoldDB" id="A0A427A2S1"/>
<evidence type="ECO:0000256" key="1">
    <source>
        <dbReference type="SAM" id="MobiDB-lite"/>
    </source>
</evidence>
<dbReference type="EMBL" id="AMZH03003991">
    <property type="protein sequence ID" value="RRT70514.1"/>
    <property type="molecule type" value="Genomic_DNA"/>
</dbReference>
<organism evidence="2 3">
    <name type="scientific">Ensete ventricosum</name>
    <name type="common">Abyssinian banana</name>
    <name type="synonym">Musa ensete</name>
    <dbReference type="NCBI Taxonomy" id="4639"/>
    <lineage>
        <taxon>Eukaryota</taxon>
        <taxon>Viridiplantae</taxon>
        <taxon>Streptophyta</taxon>
        <taxon>Embryophyta</taxon>
        <taxon>Tracheophyta</taxon>
        <taxon>Spermatophyta</taxon>
        <taxon>Magnoliopsida</taxon>
        <taxon>Liliopsida</taxon>
        <taxon>Zingiberales</taxon>
        <taxon>Musaceae</taxon>
        <taxon>Ensete</taxon>
    </lineage>
</organism>
<accession>A0A427A2S1</accession>
<feature type="compositionally biased region" description="Acidic residues" evidence="1">
    <location>
        <begin position="153"/>
        <end position="162"/>
    </location>
</feature>
<evidence type="ECO:0000313" key="2">
    <source>
        <dbReference type="EMBL" id="RRT70514.1"/>
    </source>
</evidence>
<gene>
    <name evidence="2" type="ORF">B296_00000780</name>
</gene>